<accession>A0ABN0Y8E3</accession>
<keyword evidence="2" id="KW-0732">Signal</keyword>
<comment type="similarity">
    <text evidence="1">Belongs to the glycosyl hydrolase 46 family.</text>
</comment>
<dbReference type="InterPro" id="IPR023346">
    <property type="entry name" value="Lysozyme-like_dom_sf"/>
</dbReference>
<feature type="signal peptide" evidence="2">
    <location>
        <begin position="1"/>
        <end position="32"/>
    </location>
</feature>
<evidence type="ECO:0000256" key="2">
    <source>
        <dbReference type="SAM" id="SignalP"/>
    </source>
</evidence>
<organism evidence="3 4">
    <name type="scientific">Paenibacillus motobuensis</name>
    <dbReference type="NCBI Taxonomy" id="295324"/>
    <lineage>
        <taxon>Bacteria</taxon>
        <taxon>Bacillati</taxon>
        <taxon>Bacillota</taxon>
        <taxon>Bacilli</taxon>
        <taxon>Bacillales</taxon>
        <taxon>Paenibacillaceae</taxon>
        <taxon>Paenibacillus</taxon>
    </lineage>
</organism>
<dbReference type="Gene3D" id="3.30.386.10">
    <property type="entry name" value="Chitosanase, subunit A, domain 2"/>
    <property type="match status" value="1"/>
</dbReference>
<comment type="caution">
    <text evidence="3">The sequence shown here is derived from an EMBL/GenBank/DDBJ whole genome shotgun (WGS) entry which is preliminary data.</text>
</comment>
<name>A0ABN0Y8E3_9BACL</name>
<dbReference type="PIRSF" id="PIRSF036551">
    <property type="entry name" value="Chitosanase"/>
    <property type="match status" value="1"/>
</dbReference>
<sequence length="332" mass="36725">MKMTTEKRTNPKGRLTAIMLSFALLSSIVAFSGPVQTKAYAELLDNDTDTKATQTLTLTERQTNGQEIAPMAAETPESKFSPQTLQFLKTNTGLNAEQWDNIMKLVNKPEQDDLNWTKYYGYCENIDDDRGYTIGIFGATTGGPNDQGPDAPALFKEYDRVKGASNPSVEGALKRLGINGKMKGSILVISDSNSTFVKKINSLQNDSAWREAMWRTFYNVYIKYSVDQAKNRGFNTALTIGSFVDTALNQGATGGSNSLQGLLSKSGSSKDEKTFMTKFYAERTKVVDTNQYNTPPNGKNRVKQWSTLLSMGETDLKNADAAIKQVTNWIMK</sequence>
<gene>
    <name evidence="3" type="ORF">GCM10008933_17350</name>
</gene>
<keyword evidence="1" id="KW-0326">Glycosidase</keyword>
<keyword evidence="4" id="KW-1185">Reference proteome</keyword>
<comment type="catalytic activity">
    <reaction evidence="1">
        <text>Endohydrolysis of beta-(1-&gt;4)-linkages between D-glucosamine residues in a partly acetylated chitosan.</text>
        <dbReference type="EC" id="3.2.1.132"/>
    </reaction>
</comment>
<dbReference type="Pfam" id="PF01374">
    <property type="entry name" value="Glyco_hydro_46"/>
    <property type="match status" value="1"/>
</dbReference>
<dbReference type="PROSITE" id="PS60000">
    <property type="entry name" value="CHITOSANASE_46_80"/>
    <property type="match status" value="1"/>
</dbReference>
<comment type="subcellular location">
    <subcellularLocation>
        <location evidence="1">Secreted</location>
    </subcellularLocation>
</comment>
<dbReference type="EMBL" id="BAAACX010000008">
    <property type="protein sequence ID" value="GAA0386929.1"/>
    <property type="molecule type" value="Genomic_DNA"/>
</dbReference>
<reference evidence="3 4" key="1">
    <citation type="journal article" date="2019" name="Int. J. Syst. Evol. Microbiol.">
        <title>The Global Catalogue of Microorganisms (GCM) 10K type strain sequencing project: providing services to taxonomists for standard genome sequencing and annotation.</title>
        <authorList>
            <consortium name="The Broad Institute Genomics Platform"/>
            <consortium name="The Broad Institute Genome Sequencing Center for Infectious Disease"/>
            <person name="Wu L."/>
            <person name="Ma J."/>
        </authorList>
    </citation>
    <scope>NUCLEOTIDE SEQUENCE [LARGE SCALE GENOMIC DNA]</scope>
    <source>
        <strain evidence="3 4">JCM 12774</strain>
    </source>
</reference>
<protein>
    <recommendedName>
        <fullName evidence="1">Chitosanase</fullName>
        <ecNumber evidence="1">3.2.1.132</ecNumber>
    </recommendedName>
</protein>
<dbReference type="InterPro" id="IPR000400">
    <property type="entry name" value="Glyco_hydro_46"/>
</dbReference>
<evidence type="ECO:0000313" key="3">
    <source>
        <dbReference type="EMBL" id="GAA0386929.1"/>
    </source>
</evidence>
<keyword evidence="1" id="KW-0964">Secreted</keyword>
<dbReference type="EC" id="3.2.1.132" evidence="1"/>
<dbReference type="Gene3D" id="1.20.141.10">
    <property type="entry name" value="Chitosanase, subunit A, domain 1"/>
    <property type="match status" value="1"/>
</dbReference>
<dbReference type="SUPFAM" id="SSF53955">
    <property type="entry name" value="Lysozyme-like"/>
    <property type="match status" value="1"/>
</dbReference>
<feature type="chain" id="PRO_5046569509" description="Chitosanase" evidence="2">
    <location>
        <begin position="33"/>
        <end position="332"/>
    </location>
</feature>
<evidence type="ECO:0000313" key="4">
    <source>
        <dbReference type="Proteomes" id="UP001500340"/>
    </source>
</evidence>
<dbReference type="InterPro" id="IPR023099">
    <property type="entry name" value="Glyco_hydro_46_N"/>
</dbReference>
<comment type="function">
    <text evidence="1">Aids in the defense against invading fungal pathogens by degrading their cell wall chitosan.</text>
</comment>
<dbReference type="Proteomes" id="UP001500340">
    <property type="component" value="Unassembled WGS sequence"/>
</dbReference>
<keyword evidence="1" id="KW-0378">Hydrolase</keyword>
<evidence type="ECO:0000256" key="1">
    <source>
        <dbReference type="PIRNR" id="PIRNR036551"/>
    </source>
</evidence>
<proteinExistence type="inferred from homology"/>